<organism evidence="2 3">
    <name type="scientific">Mycena rosella</name>
    <name type="common">Pink bonnet</name>
    <name type="synonym">Agaricus rosellus</name>
    <dbReference type="NCBI Taxonomy" id="1033263"/>
    <lineage>
        <taxon>Eukaryota</taxon>
        <taxon>Fungi</taxon>
        <taxon>Dikarya</taxon>
        <taxon>Basidiomycota</taxon>
        <taxon>Agaricomycotina</taxon>
        <taxon>Agaricomycetes</taxon>
        <taxon>Agaricomycetidae</taxon>
        <taxon>Agaricales</taxon>
        <taxon>Marasmiineae</taxon>
        <taxon>Mycenaceae</taxon>
        <taxon>Mycena</taxon>
    </lineage>
</organism>
<dbReference type="AlphaFoldDB" id="A0AAD7GFV5"/>
<dbReference type="EMBL" id="JARKIE010000099">
    <property type="protein sequence ID" value="KAJ7686096.1"/>
    <property type="molecule type" value="Genomic_DNA"/>
</dbReference>
<sequence>MHEKRKEGLQRGVSYRTGSGGVITRLRTSSSSHIHHDGKTNTTSTTPRHPRPGRTPHARTLHCLPQAPSSSTPSPNAACASAEPAVFAATWMQHPTPPGQLRVLVPSAGHVHAHSRRSRRTHPLQRVYHYPATQLHSPTRRPRTPSRASTDTHTKRRNRPPKTHKRKNAQTQNRRRHARKKQVKGKPKVKSKKAQLEGTRGKGRRCAADGSPLVDVSIHAHPRVMGRRGRCGAELRVANRRVTWTQGRNET</sequence>
<reference evidence="2" key="1">
    <citation type="submission" date="2023-03" db="EMBL/GenBank/DDBJ databases">
        <title>Massive genome expansion in bonnet fungi (Mycena s.s.) driven by repeated elements and novel gene families across ecological guilds.</title>
        <authorList>
            <consortium name="Lawrence Berkeley National Laboratory"/>
            <person name="Harder C.B."/>
            <person name="Miyauchi S."/>
            <person name="Viragh M."/>
            <person name="Kuo A."/>
            <person name="Thoen E."/>
            <person name="Andreopoulos B."/>
            <person name="Lu D."/>
            <person name="Skrede I."/>
            <person name="Drula E."/>
            <person name="Henrissat B."/>
            <person name="Morin E."/>
            <person name="Kohler A."/>
            <person name="Barry K."/>
            <person name="LaButti K."/>
            <person name="Morin E."/>
            <person name="Salamov A."/>
            <person name="Lipzen A."/>
            <person name="Mereny Z."/>
            <person name="Hegedus B."/>
            <person name="Baldrian P."/>
            <person name="Stursova M."/>
            <person name="Weitz H."/>
            <person name="Taylor A."/>
            <person name="Grigoriev I.V."/>
            <person name="Nagy L.G."/>
            <person name="Martin F."/>
            <person name="Kauserud H."/>
        </authorList>
    </citation>
    <scope>NUCLEOTIDE SEQUENCE</scope>
    <source>
        <strain evidence="2">CBHHK067</strain>
    </source>
</reference>
<evidence type="ECO:0000313" key="2">
    <source>
        <dbReference type="EMBL" id="KAJ7686096.1"/>
    </source>
</evidence>
<evidence type="ECO:0000313" key="3">
    <source>
        <dbReference type="Proteomes" id="UP001221757"/>
    </source>
</evidence>
<gene>
    <name evidence="2" type="ORF">B0H17DRAFT_1137129</name>
</gene>
<protein>
    <submittedName>
        <fullName evidence="2">Uncharacterized protein</fullName>
    </submittedName>
</protein>
<name>A0AAD7GFV5_MYCRO</name>
<feature type="compositionally biased region" description="Basic residues" evidence="1">
    <location>
        <begin position="111"/>
        <end position="123"/>
    </location>
</feature>
<feature type="region of interest" description="Disordered" evidence="1">
    <location>
        <begin position="109"/>
        <end position="209"/>
    </location>
</feature>
<keyword evidence="3" id="KW-1185">Reference proteome</keyword>
<proteinExistence type="predicted"/>
<evidence type="ECO:0000256" key="1">
    <source>
        <dbReference type="SAM" id="MobiDB-lite"/>
    </source>
</evidence>
<feature type="compositionally biased region" description="Low complexity" evidence="1">
    <location>
        <begin position="65"/>
        <end position="78"/>
    </location>
</feature>
<feature type="region of interest" description="Disordered" evidence="1">
    <location>
        <begin position="1"/>
        <end position="78"/>
    </location>
</feature>
<accession>A0AAD7GFV5</accession>
<comment type="caution">
    <text evidence="2">The sequence shown here is derived from an EMBL/GenBank/DDBJ whole genome shotgun (WGS) entry which is preliminary data.</text>
</comment>
<feature type="compositionally biased region" description="Basic residues" evidence="1">
    <location>
        <begin position="48"/>
        <end position="60"/>
    </location>
</feature>
<feature type="compositionally biased region" description="Basic residues" evidence="1">
    <location>
        <begin position="154"/>
        <end position="193"/>
    </location>
</feature>
<dbReference type="Proteomes" id="UP001221757">
    <property type="component" value="Unassembled WGS sequence"/>
</dbReference>